<proteinExistence type="predicted"/>
<feature type="signal peptide" evidence="1">
    <location>
        <begin position="1"/>
        <end position="23"/>
    </location>
</feature>
<reference evidence="2 3" key="1">
    <citation type="submission" date="2018-08" db="EMBL/GenBank/DDBJ databases">
        <title>A genome reference for cultivated species of the human gut microbiota.</title>
        <authorList>
            <person name="Zou Y."/>
            <person name="Xue W."/>
            <person name="Luo G."/>
        </authorList>
    </citation>
    <scope>NUCLEOTIDE SEQUENCE [LARGE SCALE GENOMIC DNA]</scope>
    <source>
        <strain evidence="2 3">TF09-12</strain>
    </source>
</reference>
<evidence type="ECO:0000256" key="1">
    <source>
        <dbReference type="SAM" id="SignalP"/>
    </source>
</evidence>
<dbReference type="EMBL" id="QSRD01000007">
    <property type="protein sequence ID" value="RGL05297.1"/>
    <property type="molecule type" value="Genomic_DNA"/>
</dbReference>
<protein>
    <submittedName>
        <fullName evidence="2">Uncharacterized protein</fullName>
    </submittedName>
</protein>
<evidence type="ECO:0000313" key="3">
    <source>
        <dbReference type="Proteomes" id="UP000260835"/>
    </source>
</evidence>
<dbReference type="AlphaFoldDB" id="A0A3E4QM21"/>
<keyword evidence="1" id="KW-0732">Signal</keyword>
<organism evidence="2 3">
    <name type="scientific">Prevotella disiens</name>
    <dbReference type="NCBI Taxonomy" id="28130"/>
    <lineage>
        <taxon>Bacteria</taxon>
        <taxon>Pseudomonadati</taxon>
        <taxon>Bacteroidota</taxon>
        <taxon>Bacteroidia</taxon>
        <taxon>Bacteroidales</taxon>
        <taxon>Prevotellaceae</taxon>
        <taxon>Prevotella</taxon>
    </lineage>
</organism>
<gene>
    <name evidence="2" type="ORF">DXC89_01775</name>
</gene>
<evidence type="ECO:0000313" key="2">
    <source>
        <dbReference type="EMBL" id="RGL05297.1"/>
    </source>
</evidence>
<accession>A0A3E4QM21</accession>
<dbReference type="RefSeq" id="WP_117653119.1">
    <property type="nucleotide sequence ID" value="NZ_CABOGP010000007.1"/>
</dbReference>
<comment type="caution">
    <text evidence="2">The sequence shown here is derived from an EMBL/GenBank/DDBJ whole genome shotgun (WGS) entry which is preliminary data.</text>
</comment>
<dbReference type="Proteomes" id="UP000260835">
    <property type="component" value="Unassembled WGS sequence"/>
</dbReference>
<feature type="chain" id="PRO_5017597102" evidence="1">
    <location>
        <begin position="24"/>
        <end position="602"/>
    </location>
</feature>
<sequence>MNKKLKLTLMLTLLLLWSGAVMAQKPVFTERFNATNGKGGVEGNWSKPTRTTKEITTDNQDVWRFKTCSSANKCIKVGIGKEIGTATASISNVTKANKLTFKAAAFGKQTDSKVIVTVKSSEKTIFTKTEELEKEKYIDFTLPFNTEVTGELTIVFSSVKGKMFFLDDVIVYAEEGTQPDPNPNPHPDGEEVAVPTIEGIAKLKEQTDNTKVRLLIKPEENARVILAENDIVYLQDDNHAVAISKVVAEKFTTNFAHNQHVAGWIRGMKTTINGVTTLQATTETNADSLLIANPVTEIKTEPKNCTAAEAKKHVGEWVNIQLVSVKGENGNYTLNADDNTELTLSEATKEVVKNMIYDGALVDLAGVITLENNEKLLLHAVTADDYKPLTYVVSENKPYKSVPSTKNNVNIRLDREFISGEWTTLCLPFNATINNASIREFDHMDGNTMCFKKANEIKAGVPYVIKVNEDKVNIAAKNITLEPKDDLTAGDATHKIVGTYGINPMSTDGNQFTMDKNGNLLKANTENRVTIKTTHAYFMAKAGATIEKLLLEGTPAGIVETPHQPIATTLRVYTIDGKYLGNSTNNLPKGIYIVNGKKYIIK</sequence>
<name>A0A3E4QM21_9BACT</name>